<organism evidence="1 2">
    <name type="scientific">Porites lobata</name>
    <dbReference type="NCBI Taxonomy" id="104759"/>
    <lineage>
        <taxon>Eukaryota</taxon>
        <taxon>Metazoa</taxon>
        <taxon>Cnidaria</taxon>
        <taxon>Anthozoa</taxon>
        <taxon>Hexacorallia</taxon>
        <taxon>Scleractinia</taxon>
        <taxon>Fungiina</taxon>
        <taxon>Poritidae</taxon>
        <taxon>Porites</taxon>
    </lineage>
</organism>
<accession>A0ABN8NW73</accession>
<protein>
    <submittedName>
        <fullName evidence="1">Uncharacterized protein</fullName>
    </submittedName>
</protein>
<feature type="non-terminal residue" evidence="1">
    <location>
        <position position="80"/>
    </location>
</feature>
<dbReference type="EMBL" id="CALNXK010000038">
    <property type="protein sequence ID" value="CAH3123450.1"/>
    <property type="molecule type" value="Genomic_DNA"/>
</dbReference>
<comment type="caution">
    <text evidence="1">The sequence shown here is derived from an EMBL/GenBank/DDBJ whole genome shotgun (WGS) entry which is preliminary data.</text>
</comment>
<name>A0ABN8NW73_9CNID</name>
<evidence type="ECO:0000313" key="1">
    <source>
        <dbReference type="EMBL" id="CAH3123450.1"/>
    </source>
</evidence>
<proteinExistence type="predicted"/>
<evidence type="ECO:0000313" key="2">
    <source>
        <dbReference type="Proteomes" id="UP001159405"/>
    </source>
</evidence>
<sequence>MLATQTHKVNIIDIYMTCYKRPRCIIVWCVVNYASDISYTHLIRTFWKKRFFTYFQLCRRATVGNLSVNCRPTVDRQSAD</sequence>
<dbReference type="Proteomes" id="UP001159405">
    <property type="component" value="Unassembled WGS sequence"/>
</dbReference>
<reference evidence="1 2" key="1">
    <citation type="submission" date="2022-05" db="EMBL/GenBank/DDBJ databases">
        <authorList>
            <consortium name="Genoscope - CEA"/>
            <person name="William W."/>
        </authorList>
    </citation>
    <scope>NUCLEOTIDE SEQUENCE [LARGE SCALE GENOMIC DNA]</scope>
</reference>
<keyword evidence="2" id="KW-1185">Reference proteome</keyword>
<gene>
    <name evidence="1" type="ORF">PLOB_00029981</name>
</gene>